<evidence type="ECO:0000256" key="4">
    <source>
        <dbReference type="SAM" id="MobiDB-lite"/>
    </source>
</evidence>
<proteinExistence type="predicted"/>
<feature type="transmembrane region" description="Helical" evidence="5">
    <location>
        <begin position="467"/>
        <end position="491"/>
    </location>
</feature>
<feature type="transmembrane region" description="Helical" evidence="5">
    <location>
        <begin position="335"/>
        <end position="355"/>
    </location>
</feature>
<keyword evidence="1 5" id="KW-0812">Transmembrane</keyword>
<feature type="transmembrane region" description="Helical" evidence="5">
    <location>
        <begin position="190"/>
        <end position="208"/>
    </location>
</feature>
<keyword evidence="7" id="KW-1185">Reference proteome</keyword>
<evidence type="ECO:0000313" key="6">
    <source>
        <dbReference type="EMBL" id="KAL3831378.1"/>
    </source>
</evidence>
<feature type="transmembrane region" description="Helical" evidence="5">
    <location>
        <begin position="497"/>
        <end position="519"/>
    </location>
</feature>
<evidence type="ECO:0000256" key="5">
    <source>
        <dbReference type="SAM" id="Phobius"/>
    </source>
</evidence>
<dbReference type="SUPFAM" id="SSF103473">
    <property type="entry name" value="MFS general substrate transporter"/>
    <property type="match status" value="1"/>
</dbReference>
<feature type="region of interest" description="Disordered" evidence="4">
    <location>
        <begin position="1"/>
        <end position="43"/>
    </location>
</feature>
<feature type="compositionally biased region" description="Polar residues" evidence="4">
    <location>
        <begin position="16"/>
        <end position="28"/>
    </location>
</feature>
<feature type="transmembrane region" description="Helical" evidence="5">
    <location>
        <begin position="65"/>
        <end position="82"/>
    </location>
</feature>
<dbReference type="Pfam" id="PF07690">
    <property type="entry name" value="MFS_1"/>
    <property type="match status" value="1"/>
</dbReference>
<name>A0ABD3T4W6_SINWO</name>
<comment type="caution">
    <text evidence="6">The sequence shown here is derived from an EMBL/GenBank/DDBJ whole genome shotgun (WGS) entry which is preliminary data.</text>
</comment>
<dbReference type="Gene3D" id="1.20.1250.20">
    <property type="entry name" value="MFS general substrate transporter like domains"/>
    <property type="match status" value="2"/>
</dbReference>
<dbReference type="PANTHER" id="PTHR23121:SF9">
    <property type="entry name" value="SODIUM-DEPENDENT GLUCOSE TRANSPORTER 1"/>
    <property type="match status" value="1"/>
</dbReference>
<evidence type="ECO:0008006" key="8">
    <source>
        <dbReference type="Google" id="ProtNLM"/>
    </source>
</evidence>
<feature type="transmembrane region" description="Helical" evidence="5">
    <location>
        <begin position="102"/>
        <end position="124"/>
    </location>
</feature>
<feature type="compositionally biased region" description="Acidic residues" evidence="4">
    <location>
        <begin position="29"/>
        <end position="38"/>
    </location>
</feature>
<protein>
    <recommendedName>
        <fullName evidence="8">Sodium-dependent glucose transporter 1</fullName>
    </recommendedName>
</protein>
<dbReference type="AlphaFoldDB" id="A0ABD3T4W6"/>
<dbReference type="InterPro" id="IPR036259">
    <property type="entry name" value="MFS_trans_sf"/>
</dbReference>
<feature type="transmembrane region" description="Helical" evidence="5">
    <location>
        <begin position="157"/>
        <end position="183"/>
    </location>
</feature>
<feature type="transmembrane region" description="Helical" evidence="5">
    <location>
        <begin position="131"/>
        <end position="151"/>
    </location>
</feature>
<feature type="transmembrane region" description="Helical" evidence="5">
    <location>
        <begin position="286"/>
        <end position="308"/>
    </location>
</feature>
<feature type="transmembrane region" description="Helical" evidence="5">
    <location>
        <begin position="436"/>
        <end position="455"/>
    </location>
</feature>
<accession>A0ABD3T4W6</accession>
<dbReference type="Proteomes" id="UP001634394">
    <property type="component" value="Unassembled WGS sequence"/>
</dbReference>
<sequence>MSPKDANWNKDAAPTETLQQDEGQSFLDQNEETGDKEDENNKTEEKHYAGFFDRYKRDELYRRKFVQTVWICWSFSMLGLHFCQMGPALPDLRLIIQKDLETASWLFVSRTVGYVVGAFVSGYLYDRYNRLLLLSLALALMGATNGAVPWFESFPLMIAIVAFHGFFMSAVDTGGFTVVVSIWGAEGRSYVQAMSFMFGMGGALSPLLTELFLAEQRPEHASQNLNSSVLNYSINHGESQKDVNSSYLNLTVSSIPTSLNVISNESDHLTSISESFLVWEETKVQYAYLLTSILCIVSAFLPMLVLYLKKIYNIQSPHKMKDDNRLLRHSKMSAFLKQICLVHLCALISICSTLEDTLYGFTMTFSLMQLSFTKALGSIATSVFTISLCFGRFTGIFILQYFQPSTLMLAYSCFLFLALLSFLLACLLGIEVLIWISISLSGLFVSILFANIYTWTEENVMAVTGKVSAALMATSSLGNLIVPITLGILMQNFSPMWFAYLLLIQAFLFVILFTSIFFISKKYIHSHRPSVTILITNEAQELETM</sequence>
<evidence type="ECO:0000313" key="7">
    <source>
        <dbReference type="Proteomes" id="UP001634394"/>
    </source>
</evidence>
<feature type="transmembrane region" description="Helical" evidence="5">
    <location>
        <begin position="375"/>
        <end position="402"/>
    </location>
</feature>
<evidence type="ECO:0000256" key="2">
    <source>
        <dbReference type="ARBA" id="ARBA00022989"/>
    </source>
</evidence>
<organism evidence="6 7">
    <name type="scientific">Sinanodonta woodiana</name>
    <name type="common">Chinese pond mussel</name>
    <name type="synonym">Anodonta woodiana</name>
    <dbReference type="NCBI Taxonomy" id="1069815"/>
    <lineage>
        <taxon>Eukaryota</taxon>
        <taxon>Metazoa</taxon>
        <taxon>Spiralia</taxon>
        <taxon>Lophotrochozoa</taxon>
        <taxon>Mollusca</taxon>
        <taxon>Bivalvia</taxon>
        <taxon>Autobranchia</taxon>
        <taxon>Heteroconchia</taxon>
        <taxon>Palaeoheterodonta</taxon>
        <taxon>Unionida</taxon>
        <taxon>Unionoidea</taxon>
        <taxon>Unionidae</taxon>
        <taxon>Unioninae</taxon>
        <taxon>Sinanodonta</taxon>
    </lineage>
</organism>
<evidence type="ECO:0000256" key="1">
    <source>
        <dbReference type="ARBA" id="ARBA00022692"/>
    </source>
</evidence>
<dbReference type="InterPro" id="IPR011701">
    <property type="entry name" value="MFS"/>
</dbReference>
<keyword evidence="3 5" id="KW-0472">Membrane</keyword>
<keyword evidence="2 5" id="KW-1133">Transmembrane helix</keyword>
<reference evidence="6 7" key="1">
    <citation type="submission" date="2024-11" db="EMBL/GenBank/DDBJ databases">
        <title>Chromosome-level genome assembly of the freshwater bivalve Anodonta woodiana.</title>
        <authorList>
            <person name="Chen X."/>
        </authorList>
    </citation>
    <scope>NUCLEOTIDE SEQUENCE [LARGE SCALE GENOMIC DNA]</scope>
    <source>
        <strain evidence="6">MN2024</strain>
        <tissue evidence="6">Gills</tissue>
    </source>
</reference>
<feature type="transmembrane region" description="Helical" evidence="5">
    <location>
        <begin position="409"/>
        <end position="430"/>
    </location>
</feature>
<gene>
    <name evidence="6" type="ORF">ACJMK2_023130</name>
</gene>
<dbReference type="PANTHER" id="PTHR23121">
    <property type="entry name" value="SODIUM-DEPENDENT GLUCOSE TRANSPORTER 1"/>
    <property type="match status" value="1"/>
</dbReference>
<dbReference type="EMBL" id="JBJQND010000019">
    <property type="protein sequence ID" value="KAL3831378.1"/>
    <property type="molecule type" value="Genomic_DNA"/>
</dbReference>
<evidence type="ECO:0000256" key="3">
    <source>
        <dbReference type="ARBA" id="ARBA00023136"/>
    </source>
</evidence>